<protein>
    <recommendedName>
        <fullName evidence="1">Acyl-CoA thioesterase-like N-terminal HotDog domain-containing protein</fullName>
    </recommendedName>
</protein>
<dbReference type="Pfam" id="PF13622">
    <property type="entry name" value="4HBT_3"/>
    <property type="match status" value="1"/>
</dbReference>
<dbReference type="AlphaFoldDB" id="G0UPA4"/>
<sequence>MANVKQQIKDLLAVTTQCTVDIVLRHARLNVEEVRVLPTDNHFGRNADGGDTAPNFEESVIEWPLRPSVALASPLPLLWSGDGEWLEQSECWAVDQGAISFIIDALTSFHLAIATNLKHVSISLTIDFVRPLVAERPFILSSRLMRVGRRICFLSAEVHQQQGDRVWLCARGEHAKATFTRGVQVGNPGTTASKL</sequence>
<dbReference type="InterPro" id="IPR029069">
    <property type="entry name" value="HotDog_dom_sf"/>
</dbReference>
<gene>
    <name evidence="2" type="ORF">TCIL3000_7_140</name>
</gene>
<reference evidence="2" key="1">
    <citation type="journal article" date="2012" name="Proc. Natl. Acad. Sci. U.S.A.">
        <title>Antigenic diversity is generated by distinct evolutionary mechanisms in African trypanosome species.</title>
        <authorList>
            <person name="Jackson A.P."/>
            <person name="Berry A."/>
            <person name="Aslett M."/>
            <person name="Allison H.C."/>
            <person name="Burton P."/>
            <person name="Vavrova-Anderson J."/>
            <person name="Brown R."/>
            <person name="Browne H."/>
            <person name="Corton N."/>
            <person name="Hauser H."/>
            <person name="Gamble J."/>
            <person name="Gilderthorp R."/>
            <person name="Marcello L."/>
            <person name="McQuillan J."/>
            <person name="Otto T.D."/>
            <person name="Quail M.A."/>
            <person name="Sanders M.J."/>
            <person name="van Tonder A."/>
            <person name="Ginger M.L."/>
            <person name="Field M.C."/>
            <person name="Barry J.D."/>
            <person name="Hertz-Fowler C."/>
            <person name="Berriman M."/>
        </authorList>
    </citation>
    <scope>NUCLEOTIDE SEQUENCE</scope>
    <source>
        <strain evidence="2">IL3000</strain>
    </source>
</reference>
<dbReference type="Gene3D" id="3.10.129.10">
    <property type="entry name" value="Hotdog Thioesterase"/>
    <property type="match status" value="1"/>
</dbReference>
<dbReference type="VEuPathDB" id="TriTrypDB:TcIL3000_7_140"/>
<evidence type="ECO:0000259" key="1">
    <source>
        <dbReference type="Pfam" id="PF13622"/>
    </source>
</evidence>
<dbReference type="InterPro" id="IPR049449">
    <property type="entry name" value="TesB_ACOT8-like_N"/>
</dbReference>
<accession>G0UPA4</accession>
<evidence type="ECO:0000313" key="2">
    <source>
        <dbReference type="EMBL" id="CCC91215.1"/>
    </source>
</evidence>
<organism evidence="2">
    <name type="scientific">Trypanosoma congolense (strain IL3000)</name>
    <dbReference type="NCBI Taxonomy" id="1068625"/>
    <lineage>
        <taxon>Eukaryota</taxon>
        <taxon>Discoba</taxon>
        <taxon>Euglenozoa</taxon>
        <taxon>Kinetoplastea</taxon>
        <taxon>Metakinetoplastina</taxon>
        <taxon>Trypanosomatida</taxon>
        <taxon>Trypanosomatidae</taxon>
        <taxon>Trypanosoma</taxon>
        <taxon>Nannomonas</taxon>
    </lineage>
</organism>
<name>G0UPA4_TRYCI</name>
<dbReference type="EMBL" id="HE575320">
    <property type="protein sequence ID" value="CCC91215.1"/>
    <property type="molecule type" value="Genomic_DNA"/>
</dbReference>
<dbReference type="SUPFAM" id="SSF54637">
    <property type="entry name" value="Thioesterase/thiol ester dehydrase-isomerase"/>
    <property type="match status" value="1"/>
</dbReference>
<feature type="domain" description="Acyl-CoA thioesterase-like N-terminal HotDog" evidence="1">
    <location>
        <begin position="119"/>
        <end position="173"/>
    </location>
</feature>
<dbReference type="CDD" id="cd03443">
    <property type="entry name" value="PaaI_thioesterase"/>
    <property type="match status" value="1"/>
</dbReference>
<proteinExistence type="predicted"/>